<dbReference type="SUPFAM" id="SSF51735">
    <property type="entry name" value="NAD(P)-binding Rossmann-fold domains"/>
    <property type="match status" value="1"/>
</dbReference>
<dbReference type="Pfam" id="PF13607">
    <property type="entry name" value="Succ_CoA_lig"/>
    <property type="match status" value="1"/>
</dbReference>
<organism evidence="5">
    <name type="scientific">marine sediment metagenome</name>
    <dbReference type="NCBI Taxonomy" id="412755"/>
    <lineage>
        <taxon>unclassified sequences</taxon>
        <taxon>metagenomes</taxon>
        <taxon>ecological metagenomes</taxon>
    </lineage>
</organism>
<dbReference type="PANTHER" id="PTHR43334">
    <property type="entry name" value="ACETATE--COA LIGASE [ADP-FORMING]"/>
    <property type="match status" value="1"/>
</dbReference>
<feature type="domain" description="Succinyl-CoA synthetase-like flavodoxin" evidence="4">
    <location>
        <begin position="79"/>
        <end position="218"/>
    </location>
</feature>
<feature type="non-terminal residue" evidence="5">
    <location>
        <position position="275"/>
    </location>
</feature>
<dbReference type="GO" id="GO:0005524">
    <property type="term" value="F:ATP binding"/>
    <property type="evidence" value="ECO:0007669"/>
    <property type="project" value="UniProtKB-KW"/>
</dbReference>
<name>X0T7V6_9ZZZZ</name>
<gene>
    <name evidence="5" type="ORF">S01H1_31290</name>
</gene>
<evidence type="ECO:0000313" key="5">
    <source>
        <dbReference type="EMBL" id="GAF89289.1"/>
    </source>
</evidence>
<sequence>NVIPVLSECADNNVRTAIVFSSGFAEIGSDGKEKQRKLKELAEIRNLRICGPNCIGLINFNNHTVLSFSQLLEIDTLIPGNIGFISQSGALGGSLVNRAQDMNIGLSYFISSGNEADLEVSDFIKYLVLHDEKTKVIAALIEGFKDGPKFVEAAELALKHRKPIIVLKIGETEAGKKAAASHTGSLAGSDSVIDALFNQKGIIRVYNYDELFQTASLFSKGRVPKGDRVGILTSSGGGGVIMADYYTKLGLKVPEPSQETKELASKEISTFGQVS</sequence>
<keyword evidence="3" id="KW-0067">ATP-binding</keyword>
<feature type="non-terminal residue" evidence="5">
    <location>
        <position position="1"/>
    </location>
</feature>
<keyword evidence="1" id="KW-0436">Ligase</keyword>
<dbReference type="SUPFAM" id="SSF52210">
    <property type="entry name" value="Succinyl-CoA synthetase domains"/>
    <property type="match status" value="2"/>
</dbReference>
<proteinExistence type="predicted"/>
<reference evidence="5" key="1">
    <citation type="journal article" date="2014" name="Front. Microbiol.">
        <title>High frequency of phylogenetically diverse reductive dehalogenase-homologous genes in deep subseafloor sedimentary metagenomes.</title>
        <authorList>
            <person name="Kawai M."/>
            <person name="Futagami T."/>
            <person name="Toyoda A."/>
            <person name="Takaki Y."/>
            <person name="Nishi S."/>
            <person name="Hori S."/>
            <person name="Arai W."/>
            <person name="Tsubouchi T."/>
            <person name="Morono Y."/>
            <person name="Uchiyama I."/>
            <person name="Ito T."/>
            <person name="Fujiyama A."/>
            <person name="Inagaki F."/>
            <person name="Takami H."/>
        </authorList>
    </citation>
    <scope>NUCLEOTIDE SEQUENCE</scope>
    <source>
        <strain evidence="5">Expedition CK06-06</strain>
    </source>
</reference>
<dbReference type="Gene3D" id="3.40.50.261">
    <property type="entry name" value="Succinyl-CoA synthetase domains"/>
    <property type="match status" value="2"/>
</dbReference>
<dbReference type="InterPro" id="IPR016102">
    <property type="entry name" value="Succinyl-CoA_synth-like"/>
</dbReference>
<evidence type="ECO:0000256" key="2">
    <source>
        <dbReference type="ARBA" id="ARBA00022741"/>
    </source>
</evidence>
<evidence type="ECO:0000259" key="4">
    <source>
        <dbReference type="Pfam" id="PF13607"/>
    </source>
</evidence>
<protein>
    <recommendedName>
        <fullName evidence="4">Succinyl-CoA synthetase-like flavodoxin domain-containing protein</fullName>
    </recommendedName>
</protein>
<dbReference type="AlphaFoldDB" id="X0T7V6"/>
<keyword evidence="2" id="KW-0547">Nucleotide-binding</keyword>
<evidence type="ECO:0000256" key="1">
    <source>
        <dbReference type="ARBA" id="ARBA00022598"/>
    </source>
</evidence>
<dbReference type="Gene3D" id="3.40.50.720">
    <property type="entry name" value="NAD(P)-binding Rossmann-like Domain"/>
    <property type="match status" value="1"/>
</dbReference>
<accession>X0T7V6</accession>
<comment type="caution">
    <text evidence="5">The sequence shown here is derived from an EMBL/GenBank/DDBJ whole genome shotgun (WGS) entry which is preliminary data.</text>
</comment>
<evidence type="ECO:0000256" key="3">
    <source>
        <dbReference type="ARBA" id="ARBA00022840"/>
    </source>
</evidence>
<dbReference type="InterPro" id="IPR036291">
    <property type="entry name" value="NAD(P)-bd_dom_sf"/>
</dbReference>
<dbReference type="PANTHER" id="PTHR43334:SF1">
    <property type="entry name" value="3-HYDROXYPROPIONATE--COA LIGASE [ADP-FORMING]"/>
    <property type="match status" value="1"/>
</dbReference>
<dbReference type="InterPro" id="IPR032875">
    <property type="entry name" value="Succ_CoA_lig_flav_dom"/>
</dbReference>
<dbReference type="GO" id="GO:0016874">
    <property type="term" value="F:ligase activity"/>
    <property type="evidence" value="ECO:0007669"/>
    <property type="project" value="UniProtKB-KW"/>
</dbReference>
<dbReference type="EMBL" id="BARS01019295">
    <property type="protein sequence ID" value="GAF89289.1"/>
    <property type="molecule type" value="Genomic_DNA"/>
</dbReference>
<dbReference type="InterPro" id="IPR051538">
    <property type="entry name" value="Acyl-CoA_Synth/Transferase"/>
</dbReference>